<dbReference type="AlphaFoldDB" id="A0A075S6F4"/>
<reference evidence="8 9" key="1">
    <citation type="submission" date="2020-07" db="EMBL/GenBank/DDBJ databases">
        <title>Genomic characterization of Flavobacterium psychrophilum strains.</title>
        <authorList>
            <person name="Castillo D."/>
            <person name="Jorgensen J."/>
            <person name="Middelboe M."/>
        </authorList>
    </citation>
    <scope>NUCLEOTIDE SEQUENCE [LARGE SCALE GENOMIC DNA]</scope>
    <source>
        <strain evidence="8 9">FPS-R7</strain>
    </source>
</reference>
<dbReference type="GeneID" id="66551701"/>
<comment type="similarity">
    <text evidence="2">Belongs to the outer membrane factor (OMF) (TC 1.B.17) family.</text>
</comment>
<dbReference type="EMBL" id="CP059075">
    <property type="protein sequence ID" value="QRE04943.1"/>
    <property type="molecule type" value="Genomic_DNA"/>
</dbReference>
<evidence type="ECO:0000256" key="1">
    <source>
        <dbReference type="ARBA" id="ARBA00004442"/>
    </source>
</evidence>
<dbReference type="KEGG" id="fpq:IB65_10650"/>
<dbReference type="KEGG" id="fpc:FPSM_00672"/>
<dbReference type="Pfam" id="PF02321">
    <property type="entry name" value="OEP"/>
    <property type="match status" value="2"/>
</dbReference>
<keyword evidence="4" id="KW-1134">Transmembrane beta strand</keyword>
<dbReference type="GO" id="GO:1990281">
    <property type="term" value="C:efflux pump complex"/>
    <property type="evidence" value="ECO:0007669"/>
    <property type="project" value="TreeGrafter"/>
</dbReference>
<keyword evidence="5" id="KW-0812">Transmembrane</keyword>
<evidence type="ECO:0000313" key="9">
    <source>
        <dbReference type="Proteomes" id="UP000596329"/>
    </source>
</evidence>
<name>A0A075S6F4_FLAPS</name>
<dbReference type="KEGG" id="fpv:IA03_10430"/>
<dbReference type="InterPro" id="IPR003423">
    <property type="entry name" value="OMP_efflux"/>
</dbReference>
<dbReference type="GO" id="GO:0015562">
    <property type="term" value="F:efflux transmembrane transporter activity"/>
    <property type="evidence" value="ECO:0007669"/>
    <property type="project" value="InterPro"/>
</dbReference>
<dbReference type="PANTHER" id="PTHR30026">
    <property type="entry name" value="OUTER MEMBRANE PROTEIN TOLC"/>
    <property type="match status" value="1"/>
</dbReference>
<accession>A0A075S6F4</accession>
<dbReference type="KEGG" id="fpk:IA06_10370"/>
<dbReference type="PANTHER" id="PTHR30026:SF20">
    <property type="entry name" value="OUTER MEMBRANE PROTEIN TOLC"/>
    <property type="match status" value="1"/>
</dbReference>
<dbReference type="KEGG" id="fpw:IA04_10365"/>
<sequence length="480" mass="54200">MQKIKYSFLIITTLLYCGVSFGQPKKWTLEECVAYAIEHNISIKQAALDKELSDISKKDALGKFFPSVNAQSSHSWNIGLNQNITTGLLENQTTQFTSAGVNISIDIYKGLQNQNLLRKANLSSIASQYQLTKMQEDVSLNIVNGYLQILFNKENLKVQQLQLAYDNKQLERSKELVEAGVTPRGDLLDVKATVATDNQRFIAAENALFLSKLSLAQLLQIDDFENFDITDAEIPIQENTILMQDPKVILDKAKKTRTDLKIAQTNVQIAEKNLQISRGAYQPTLQGFYSFSTRAGYSDRVVGFAPNTSNPTAIIGYVEGTNQSVLQPNYSRILDKPDAIFNQFSTNKGQNFGLNLNIPILNGFSVRNNVARSKIALDRSKITLKQQELDVERTVFTAYTDTKGAQKTHEAALATFEARQKSFNYAKERYEVGLMNIFDFNQAQTLFTNAQSEVLRTKYDYIFRTKILEFYFGIPIIKKQ</sequence>
<evidence type="ECO:0000256" key="5">
    <source>
        <dbReference type="ARBA" id="ARBA00022692"/>
    </source>
</evidence>
<dbReference type="OMA" id="PYSAREH"/>
<dbReference type="Proteomes" id="UP000596329">
    <property type="component" value="Chromosome"/>
</dbReference>
<keyword evidence="3" id="KW-0813">Transport</keyword>
<dbReference type="Gene3D" id="1.20.1600.10">
    <property type="entry name" value="Outer membrane efflux proteins (OEP)"/>
    <property type="match status" value="1"/>
</dbReference>
<organism evidence="8 9">
    <name type="scientific">Flavobacterium psychrophilum</name>
    <dbReference type="NCBI Taxonomy" id="96345"/>
    <lineage>
        <taxon>Bacteria</taxon>
        <taxon>Pseudomonadati</taxon>
        <taxon>Bacteroidota</taxon>
        <taxon>Flavobacteriia</taxon>
        <taxon>Flavobacteriales</taxon>
        <taxon>Flavobacteriaceae</taxon>
        <taxon>Flavobacterium</taxon>
    </lineage>
</organism>
<dbReference type="SUPFAM" id="SSF56954">
    <property type="entry name" value="Outer membrane efflux proteins (OEP)"/>
    <property type="match status" value="1"/>
</dbReference>
<comment type="subcellular location">
    <subcellularLocation>
        <location evidence="1">Cell outer membrane</location>
    </subcellularLocation>
</comment>
<evidence type="ECO:0000256" key="2">
    <source>
        <dbReference type="ARBA" id="ARBA00007613"/>
    </source>
</evidence>
<dbReference type="RefSeq" id="WP_011964214.1">
    <property type="nucleotide sequence ID" value="NZ_CBCRUL010000001.1"/>
</dbReference>
<keyword evidence="7" id="KW-0998">Cell outer membrane</keyword>
<evidence type="ECO:0000256" key="7">
    <source>
        <dbReference type="ARBA" id="ARBA00023237"/>
    </source>
</evidence>
<dbReference type="GO" id="GO:0015288">
    <property type="term" value="F:porin activity"/>
    <property type="evidence" value="ECO:0007669"/>
    <property type="project" value="TreeGrafter"/>
</dbReference>
<dbReference type="GO" id="GO:0009279">
    <property type="term" value="C:cell outer membrane"/>
    <property type="evidence" value="ECO:0007669"/>
    <property type="project" value="UniProtKB-SubCell"/>
</dbReference>
<evidence type="ECO:0000256" key="4">
    <source>
        <dbReference type="ARBA" id="ARBA00022452"/>
    </source>
</evidence>
<evidence type="ECO:0000313" key="8">
    <source>
        <dbReference type="EMBL" id="QRE04943.1"/>
    </source>
</evidence>
<protein>
    <submittedName>
        <fullName evidence="8">TolC family protein</fullName>
    </submittedName>
</protein>
<keyword evidence="6" id="KW-0472">Membrane</keyword>
<proteinExistence type="inferred from homology"/>
<evidence type="ECO:0000256" key="3">
    <source>
        <dbReference type="ARBA" id="ARBA00022448"/>
    </source>
</evidence>
<gene>
    <name evidence="8" type="ORF">H0H26_04975</name>
</gene>
<evidence type="ECO:0000256" key="6">
    <source>
        <dbReference type="ARBA" id="ARBA00023136"/>
    </source>
</evidence>
<dbReference type="InterPro" id="IPR051906">
    <property type="entry name" value="TolC-like"/>
</dbReference>